<evidence type="ECO:0000256" key="4">
    <source>
        <dbReference type="ARBA" id="ARBA00022475"/>
    </source>
</evidence>
<comment type="subcellular location">
    <subcellularLocation>
        <location evidence="1">Cell membrane</location>
        <topology evidence="1">Multi-pass membrane protein</topology>
    </subcellularLocation>
</comment>
<evidence type="ECO:0000256" key="11">
    <source>
        <dbReference type="ARBA" id="ARBA00045497"/>
    </source>
</evidence>
<evidence type="ECO:0000256" key="10">
    <source>
        <dbReference type="ARBA" id="ARBA00034269"/>
    </source>
</evidence>
<dbReference type="PANTHER" id="PTHR46494">
    <property type="entry name" value="CORA FAMILY METAL ION TRANSPORTER (EUROFUNG)"/>
    <property type="match status" value="1"/>
</dbReference>
<comment type="similarity">
    <text evidence="2">Belongs to the CorA metal ion transporter (MIT) (TC 1.A.35) family.</text>
</comment>
<evidence type="ECO:0000256" key="7">
    <source>
        <dbReference type="ARBA" id="ARBA00022989"/>
    </source>
</evidence>
<name>A0A6J6M9J1_9ZZZZ</name>
<dbReference type="Gene3D" id="3.30.460.20">
    <property type="entry name" value="CorA soluble domain-like"/>
    <property type="match status" value="1"/>
</dbReference>
<sequence>MIVDSALYQNGNRVPGPSDISDLVDIARTSGGFVWLGLSAPTESEFEHIVGELNFHPLAVEDAVHAQQRPKIEDYEGLTFFTLKTVFYNEANSAISTGELICFIDKAFIVIVRHGEGTPLVTVRHEIEAKPDFLKLGPFAVLHAVLDRVIDEYTLIATELENDVINLETKVFSGKRQTFSQEIYFLKRELIEYRHAIEPLVVPLQKLVSETYTETPDSLKPFFRDTLDHLLRACEHASGMDSLLTTALQADLAHVQVRQNEDVRKISAWVALAAGPTMIAGIYGMNFKFMPELEWRFGYPLVISIVTSLSGFLFYKFKKAHWL</sequence>
<dbReference type="GO" id="GO:0050897">
    <property type="term" value="F:cobalt ion binding"/>
    <property type="evidence" value="ECO:0007669"/>
    <property type="project" value="TreeGrafter"/>
</dbReference>
<keyword evidence="8" id="KW-0406">Ion transport</keyword>
<evidence type="ECO:0000256" key="8">
    <source>
        <dbReference type="ARBA" id="ARBA00023065"/>
    </source>
</evidence>
<keyword evidence="5 12" id="KW-0812">Transmembrane</keyword>
<keyword evidence="3" id="KW-0813">Transport</keyword>
<keyword evidence="6" id="KW-0460">Magnesium</keyword>
<comment type="catalytic activity">
    <reaction evidence="10">
        <text>Mg(2+)(in) = Mg(2+)(out)</text>
        <dbReference type="Rhea" id="RHEA:29827"/>
        <dbReference type="ChEBI" id="CHEBI:18420"/>
    </reaction>
</comment>
<dbReference type="SUPFAM" id="SSF143865">
    <property type="entry name" value="CorA soluble domain-like"/>
    <property type="match status" value="1"/>
</dbReference>
<evidence type="ECO:0000256" key="6">
    <source>
        <dbReference type="ARBA" id="ARBA00022842"/>
    </source>
</evidence>
<organism evidence="14">
    <name type="scientific">freshwater metagenome</name>
    <dbReference type="NCBI Taxonomy" id="449393"/>
    <lineage>
        <taxon>unclassified sequences</taxon>
        <taxon>metagenomes</taxon>
        <taxon>ecological metagenomes</taxon>
    </lineage>
</organism>
<keyword evidence="7 12" id="KW-1133">Transmembrane helix</keyword>
<proteinExistence type="inferred from homology"/>
<comment type="function">
    <text evidence="11">Mediates influx of magnesium ions. Alternates between open and closed states. Activated by low cytoplasmic Mg(2+) levels. Inactive when cytoplasmic Mg(2+) levels are high.</text>
</comment>
<evidence type="ECO:0000256" key="1">
    <source>
        <dbReference type="ARBA" id="ARBA00004651"/>
    </source>
</evidence>
<evidence type="ECO:0000256" key="5">
    <source>
        <dbReference type="ARBA" id="ARBA00022692"/>
    </source>
</evidence>
<dbReference type="GO" id="GO:0015087">
    <property type="term" value="F:cobalt ion transmembrane transporter activity"/>
    <property type="evidence" value="ECO:0007669"/>
    <property type="project" value="TreeGrafter"/>
</dbReference>
<dbReference type="InterPro" id="IPR002523">
    <property type="entry name" value="MgTranspt_CorA/ZnTranspt_ZntB"/>
</dbReference>
<dbReference type="Gene3D" id="1.20.58.340">
    <property type="entry name" value="Magnesium transport protein CorA, transmembrane region"/>
    <property type="match status" value="2"/>
</dbReference>
<dbReference type="InterPro" id="IPR045863">
    <property type="entry name" value="CorA_TM1_TM2"/>
</dbReference>
<evidence type="ECO:0000256" key="3">
    <source>
        <dbReference type="ARBA" id="ARBA00022448"/>
    </source>
</evidence>
<evidence type="ECO:0000256" key="9">
    <source>
        <dbReference type="ARBA" id="ARBA00023136"/>
    </source>
</evidence>
<reference evidence="14" key="1">
    <citation type="submission" date="2020-05" db="EMBL/GenBank/DDBJ databases">
        <authorList>
            <person name="Chiriac C."/>
            <person name="Salcher M."/>
            <person name="Ghai R."/>
            <person name="Kavagutti S V."/>
        </authorList>
    </citation>
    <scope>NUCLEOTIDE SEQUENCE</scope>
</reference>
<dbReference type="PANTHER" id="PTHR46494:SF1">
    <property type="entry name" value="CORA FAMILY METAL ION TRANSPORTER (EUROFUNG)"/>
    <property type="match status" value="1"/>
</dbReference>
<dbReference type="GO" id="GO:0000287">
    <property type="term" value="F:magnesium ion binding"/>
    <property type="evidence" value="ECO:0007669"/>
    <property type="project" value="TreeGrafter"/>
</dbReference>
<evidence type="ECO:0000313" key="15">
    <source>
        <dbReference type="EMBL" id="CAB4751644.1"/>
    </source>
</evidence>
<feature type="transmembrane region" description="Helical" evidence="12">
    <location>
        <begin position="297"/>
        <end position="315"/>
    </location>
</feature>
<evidence type="ECO:0000256" key="2">
    <source>
        <dbReference type="ARBA" id="ARBA00009765"/>
    </source>
</evidence>
<dbReference type="FunFam" id="1.20.58.340:FF:000004">
    <property type="entry name" value="Magnesium transport protein CorA"/>
    <property type="match status" value="1"/>
</dbReference>
<keyword evidence="4" id="KW-1003">Cell membrane</keyword>
<evidence type="ECO:0000256" key="12">
    <source>
        <dbReference type="SAM" id="Phobius"/>
    </source>
</evidence>
<gene>
    <name evidence="13" type="ORF">UFOPK1795_00653</name>
    <name evidence="14" type="ORF">UFOPK2275_01061</name>
    <name evidence="15" type="ORF">UFOPK2816_00856</name>
</gene>
<dbReference type="SUPFAM" id="SSF144083">
    <property type="entry name" value="Magnesium transport protein CorA, transmembrane region"/>
    <property type="match status" value="1"/>
</dbReference>
<dbReference type="Pfam" id="PF01544">
    <property type="entry name" value="CorA"/>
    <property type="match status" value="1"/>
</dbReference>
<dbReference type="AlphaFoldDB" id="A0A6J6M9J1"/>
<protein>
    <submittedName>
        <fullName evidence="14">Unannotated protein</fullName>
    </submittedName>
</protein>
<accession>A0A6J6M9J1</accession>
<dbReference type="EMBL" id="CAEZWQ010000153">
    <property type="protein sequence ID" value="CAB4670897.1"/>
    <property type="molecule type" value="Genomic_DNA"/>
</dbReference>
<evidence type="ECO:0000313" key="14">
    <source>
        <dbReference type="EMBL" id="CAB4670897.1"/>
    </source>
</evidence>
<dbReference type="GO" id="GO:0015095">
    <property type="term" value="F:magnesium ion transmembrane transporter activity"/>
    <property type="evidence" value="ECO:0007669"/>
    <property type="project" value="TreeGrafter"/>
</dbReference>
<dbReference type="CDD" id="cd12830">
    <property type="entry name" value="MtCorA-like"/>
    <property type="match status" value="1"/>
</dbReference>
<dbReference type="EMBL" id="CAEZUG010000031">
    <property type="protein sequence ID" value="CAB4592097.1"/>
    <property type="molecule type" value="Genomic_DNA"/>
</dbReference>
<dbReference type="InterPro" id="IPR045861">
    <property type="entry name" value="CorA_cytoplasmic_dom"/>
</dbReference>
<dbReference type="GO" id="GO:0005886">
    <property type="term" value="C:plasma membrane"/>
    <property type="evidence" value="ECO:0007669"/>
    <property type="project" value="UniProtKB-SubCell"/>
</dbReference>
<dbReference type="EMBL" id="CAEZZB010000118">
    <property type="protein sequence ID" value="CAB4751644.1"/>
    <property type="molecule type" value="Genomic_DNA"/>
</dbReference>
<keyword evidence="9 12" id="KW-0472">Membrane</keyword>
<feature type="transmembrane region" description="Helical" evidence="12">
    <location>
        <begin position="266"/>
        <end position="285"/>
    </location>
</feature>
<evidence type="ECO:0000313" key="13">
    <source>
        <dbReference type="EMBL" id="CAB4592097.1"/>
    </source>
</evidence>